<comment type="caution">
    <text evidence="4">The sequence shown here is derived from an EMBL/GenBank/DDBJ whole genome shotgun (WGS) entry which is preliminary data.</text>
</comment>
<feature type="region of interest" description="Disordered" evidence="2">
    <location>
        <begin position="1"/>
        <end position="64"/>
    </location>
</feature>
<evidence type="ECO:0000259" key="3">
    <source>
        <dbReference type="Pfam" id="PF05532"/>
    </source>
</evidence>
<dbReference type="InterPro" id="IPR036629">
    <property type="entry name" value="YjbJ_sf"/>
</dbReference>
<name>A0ABW4RR02_9ACTN</name>
<evidence type="ECO:0000256" key="2">
    <source>
        <dbReference type="SAM" id="MobiDB-lite"/>
    </source>
</evidence>
<feature type="domain" description="CsbD-like" evidence="3">
    <location>
        <begin position="5"/>
        <end position="55"/>
    </location>
</feature>
<keyword evidence="5" id="KW-1185">Reference proteome</keyword>
<accession>A0ABW4RR02</accession>
<proteinExistence type="inferred from homology"/>
<dbReference type="Pfam" id="PF05532">
    <property type="entry name" value="CsbD"/>
    <property type="match status" value="1"/>
</dbReference>
<dbReference type="InterPro" id="IPR008462">
    <property type="entry name" value="CsbD"/>
</dbReference>
<comment type="similarity">
    <text evidence="1">Belongs to the UPF0337 (CsbD) family.</text>
</comment>
<sequence length="64" mass="6750">MGIGDKFENAKDQVVGKAKEAAGDATDNERLQTEGAAQQFDGEVGQKVEGAKDRVGDAIDDLKN</sequence>
<dbReference type="EMBL" id="JBHUFZ010000002">
    <property type="protein sequence ID" value="MFD1888747.1"/>
    <property type="molecule type" value="Genomic_DNA"/>
</dbReference>
<evidence type="ECO:0000313" key="5">
    <source>
        <dbReference type="Proteomes" id="UP001597326"/>
    </source>
</evidence>
<feature type="compositionally biased region" description="Basic and acidic residues" evidence="2">
    <location>
        <begin position="1"/>
        <end position="11"/>
    </location>
</feature>
<dbReference type="RefSeq" id="WP_343871830.1">
    <property type="nucleotide sequence ID" value="NZ_BAAAIX010000002.1"/>
</dbReference>
<evidence type="ECO:0000256" key="1">
    <source>
        <dbReference type="ARBA" id="ARBA00009129"/>
    </source>
</evidence>
<protein>
    <submittedName>
        <fullName evidence="4">CsbD family protein</fullName>
    </submittedName>
</protein>
<dbReference type="Proteomes" id="UP001597326">
    <property type="component" value="Unassembled WGS sequence"/>
</dbReference>
<feature type="compositionally biased region" description="Basic and acidic residues" evidence="2">
    <location>
        <begin position="44"/>
        <end position="64"/>
    </location>
</feature>
<reference evidence="5" key="1">
    <citation type="journal article" date="2019" name="Int. J. Syst. Evol. Microbiol.">
        <title>The Global Catalogue of Microorganisms (GCM) 10K type strain sequencing project: providing services to taxonomists for standard genome sequencing and annotation.</title>
        <authorList>
            <consortium name="The Broad Institute Genomics Platform"/>
            <consortium name="The Broad Institute Genome Sequencing Center for Infectious Disease"/>
            <person name="Wu L."/>
            <person name="Ma J."/>
        </authorList>
    </citation>
    <scope>NUCLEOTIDE SEQUENCE [LARGE SCALE GENOMIC DNA]</scope>
    <source>
        <strain evidence="5">CAIM 431</strain>
    </source>
</reference>
<gene>
    <name evidence="4" type="ORF">ACFSCS_00905</name>
</gene>
<dbReference type="SUPFAM" id="SSF69047">
    <property type="entry name" value="Hypothetical protein YjbJ"/>
    <property type="match status" value="1"/>
</dbReference>
<dbReference type="Gene3D" id="1.10.1470.10">
    <property type="entry name" value="YjbJ"/>
    <property type="match status" value="1"/>
</dbReference>
<evidence type="ECO:0000313" key="4">
    <source>
        <dbReference type="EMBL" id="MFD1888747.1"/>
    </source>
</evidence>
<feature type="compositionally biased region" description="Basic and acidic residues" evidence="2">
    <location>
        <begin position="17"/>
        <end position="32"/>
    </location>
</feature>
<organism evidence="4 5">
    <name type="scientific">Luteococcus peritonei</name>
    <dbReference type="NCBI Taxonomy" id="88874"/>
    <lineage>
        <taxon>Bacteria</taxon>
        <taxon>Bacillati</taxon>
        <taxon>Actinomycetota</taxon>
        <taxon>Actinomycetes</taxon>
        <taxon>Propionibacteriales</taxon>
        <taxon>Propionibacteriaceae</taxon>
        <taxon>Luteococcus</taxon>
    </lineage>
</organism>